<dbReference type="PANTHER" id="PTHR23503">
    <property type="entry name" value="SOLUTE CARRIER FAMILY 2"/>
    <property type="match status" value="1"/>
</dbReference>
<dbReference type="InterPro" id="IPR020846">
    <property type="entry name" value="MFS_dom"/>
</dbReference>
<comment type="subcellular location">
    <subcellularLocation>
        <location evidence="1">Membrane</location>
        <topology evidence="1">Multi-pass membrane protein</topology>
    </subcellularLocation>
</comment>
<organism evidence="7 8">
    <name type="scientific">Steinernema hermaphroditum</name>
    <dbReference type="NCBI Taxonomy" id="289476"/>
    <lineage>
        <taxon>Eukaryota</taxon>
        <taxon>Metazoa</taxon>
        <taxon>Ecdysozoa</taxon>
        <taxon>Nematoda</taxon>
        <taxon>Chromadorea</taxon>
        <taxon>Rhabditida</taxon>
        <taxon>Tylenchina</taxon>
        <taxon>Panagrolaimomorpha</taxon>
        <taxon>Strongyloidoidea</taxon>
        <taxon>Steinernematidae</taxon>
        <taxon>Steinernema</taxon>
    </lineage>
</organism>
<evidence type="ECO:0000313" key="8">
    <source>
        <dbReference type="Proteomes" id="UP001175271"/>
    </source>
</evidence>
<dbReference type="SUPFAM" id="SSF103473">
    <property type="entry name" value="MFS general substrate transporter"/>
    <property type="match status" value="1"/>
</dbReference>
<reference evidence="7" key="1">
    <citation type="submission" date="2023-06" db="EMBL/GenBank/DDBJ databases">
        <title>Genomic analysis of the entomopathogenic nematode Steinernema hermaphroditum.</title>
        <authorList>
            <person name="Schwarz E.M."/>
            <person name="Heppert J.K."/>
            <person name="Baniya A."/>
            <person name="Schwartz H.T."/>
            <person name="Tan C.-H."/>
            <person name="Antoshechkin I."/>
            <person name="Sternberg P.W."/>
            <person name="Goodrich-Blair H."/>
            <person name="Dillman A.R."/>
        </authorList>
    </citation>
    <scope>NUCLEOTIDE SEQUENCE</scope>
    <source>
        <strain evidence="7">PS9179</strain>
        <tissue evidence="7">Whole animal</tissue>
    </source>
</reference>
<accession>A0AA39GU58</accession>
<dbReference type="InterPro" id="IPR045263">
    <property type="entry name" value="GLUT"/>
</dbReference>
<keyword evidence="2 5" id="KW-0812">Transmembrane</keyword>
<evidence type="ECO:0000256" key="2">
    <source>
        <dbReference type="ARBA" id="ARBA00022692"/>
    </source>
</evidence>
<feature type="transmembrane region" description="Helical" evidence="5">
    <location>
        <begin position="359"/>
        <end position="378"/>
    </location>
</feature>
<dbReference type="PROSITE" id="PS50850">
    <property type="entry name" value="MFS"/>
    <property type="match status" value="1"/>
</dbReference>
<feature type="transmembrane region" description="Helical" evidence="5">
    <location>
        <begin position="398"/>
        <end position="419"/>
    </location>
</feature>
<dbReference type="GO" id="GO:0016020">
    <property type="term" value="C:membrane"/>
    <property type="evidence" value="ECO:0007669"/>
    <property type="project" value="UniProtKB-SubCell"/>
</dbReference>
<feature type="domain" description="Major facilitator superfamily (MFS) profile" evidence="6">
    <location>
        <begin position="82"/>
        <end position="544"/>
    </location>
</feature>
<name>A0AA39GU58_9BILA</name>
<evidence type="ECO:0000256" key="5">
    <source>
        <dbReference type="SAM" id="Phobius"/>
    </source>
</evidence>
<feature type="transmembrane region" description="Helical" evidence="5">
    <location>
        <begin position="426"/>
        <end position="446"/>
    </location>
</feature>
<evidence type="ECO:0000256" key="3">
    <source>
        <dbReference type="ARBA" id="ARBA00022989"/>
    </source>
</evidence>
<comment type="caution">
    <text evidence="7">The sequence shown here is derived from an EMBL/GenBank/DDBJ whole genome shotgun (WGS) entry which is preliminary data.</text>
</comment>
<protein>
    <recommendedName>
        <fullName evidence="6">Major facilitator superfamily (MFS) profile domain-containing protein</fullName>
    </recommendedName>
</protein>
<dbReference type="EMBL" id="JAUCMV010000005">
    <property type="protein sequence ID" value="KAK0393623.1"/>
    <property type="molecule type" value="Genomic_DNA"/>
</dbReference>
<dbReference type="Pfam" id="PF00083">
    <property type="entry name" value="Sugar_tr"/>
    <property type="match status" value="1"/>
</dbReference>
<dbReference type="InterPro" id="IPR005828">
    <property type="entry name" value="MFS_sugar_transport-like"/>
</dbReference>
<feature type="transmembrane region" description="Helical" evidence="5">
    <location>
        <begin position="225"/>
        <end position="246"/>
    </location>
</feature>
<sequence>MNLSSRYKRSPDVIIGSISVRQLTDQGARVSMLTSSFFTRFRDSVHASSSRVKEGVGAMRVQLASVRFRCSTMASIPIYMLSIALCLSAGFQQGYVASVLNQPYLAIESFINESWIERTGTPINSNTLNVIWASLNICFPLATILGQFLAAYLCQTIGRKKTALVATGLYVPGALVSYLARSMSPYFEALFVGRFIWSVAIGINTVNATVWIVECAPVKHRGRMAAMQEVFMATGSLLTQALGVPFSSESLWHYMFMPPLAISAVSFVIFCLLRDSPQSLLKEKDGFLKARKSLASYHGTDENDPTLESELLLCQSKTERKPSAPALHKDNISCNHDGITVMFKPWTANDPVSKVIRHAAWLGVMVKIAYVFTGARCLRAYSTFVLHSMSGWSLDNALFGSFLIGLLRLPITMIPVLFVDKVGRRPLIIGSTAISLLSLLVVLVSIENAPEWKMASLIGLAVLLLINACGIGSVSRFYAAELVPRNLLLKSVSILAIFEAIMKIVVEFSFYPLANLIGASSLMMFLLPTGLFIIFMCYYCPETSGRPVNEVLDSVARQKNIKVSFTNTVIV</sequence>
<feature type="transmembrane region" description="Helical" evidence="5">
    <location>
        <begin position="252"/>
        <end position="273"/>
    </location>
</feature>
<keyword evidence="3 5" id="KW-1133">Transmembrane helix</keyword>
<dbReference type="Proteomes" id="UP001175271">
    <property type="component" value="Unassembled WGS sequence"/>
</dbReference>
<keyword evidence="4 5" id="KW-0472">Membrane</keyword>
<evidence type="ECO:0000256" key="1">
    <source>
        <dbReference type="ARBA" id="ARBA00004141"/>
    </source>
</evidence>
<proteinExistence type="predicted"/>
<evidence type="ECO:0000313" key="7">
    <source>
        <dbReference type="EMBL" id="KAK0393623.1"/>
    </source>
</evidence>
<feature type="transmembrane region" description="Helical" evidence="5">
    <location>
        <begin position="487"/>
        <end position="510"/>
    </location>
</feature>
<feature type="transmembrane region" description="Helical" evidence="5">
    <location>
        <begin position="516"/>
        <end position="539"/>
    </location>
</feature>
<evidence type="ECO:0000256" key="4">
    <source>
        <dbReference type="ARBA" id="ARBA00023136"/>
    </source>
</evidence>
<dbReference type="AlphaFoldDB" id="A0AA39GU58"/>
<gene>
    <name evidence="7" type="ORF">QR680_000315</name>
</gene>
<feature type="transmembrane region" description="Helical" evidence="5">
    <location>
        <begin position="130"/>
        <end position="150"/>
    </location>
</feature>
<dbReference type="PANTHER" id="PTHR23503:SF39">
    <property type="entry name" value="MAJOR FACILITATOR SUPERFAMILY (MFS) PROFILE DOMAIN-CONTAINING PROTEIN"/>
    <property type="match status" value="1"/>
</dbReference>
<dbReference type="GO" id="GO:0015149">
    <property type="term" value="F:hexose transmembrane transporter activity"/>
    <property type="evidence" value="ECO:0007669"/>
    <property type="project" value="TreeGrafter"/>
</dbReference>
<evidence type="ECO:0000259" key="6">
    <source>
        <dbReference type="PROSITE" id="PS50850"/>
    </source>
</evidence>
<feature type="transmembrane region" description="Helical" evidence="5">
    <location>
        <begin position="162"/>
        <end position="180"/>
    </location>
</feature>
<feature type="transmembrane region" description="Helical" evidence="5">
    <location>
        <begin position="192"/>
        <end position="213"/>
    </location>
</feature>
<feature type="transmembrane region" description="Helical" evidence="5">
    <location>
        <begin position="452"/>
        <end position="475"/>
    </location>
</feature>
<keyword evidence="8" id="KW-1185">Reference proteome</keyword>
<dbReference type="InterPro" id="IPR036259">
    <property type="entry name" value="MFS_trans_sf"/>
</dbReference>
<dbReference type="Gene3D" id="1.20.1250.20">
    <property type="entry name" value="MFS general substrate transporter like domains"/>
    <property type="match status" value="1"/>
</dbReference>
<feature type="transmembrane region" description="Helical" evidence="5">
    <location>
        <begin position="76"/>
        <end position="95"/>
    </location>
</feature>